<dbReference type="EMBL" id="CP007154">
    <property type="protein sequence ID" value="AHH45096.1"/>
    <property type="molecule type" value="Genomic_DNA"/>
</dbReference>
<evidence type="ECO:0000259" key="2">
    <source>
        <dbReference type="Pfam" id="PF02823"/>
    </source>
</evidence>
<feature type="domain" description="ATP synthase F1 complex delta/epsilon subunit N-terminal" evidence="2">
    <location>
        <begin position="5"/>
        <end position="82"/>
    </location>
</feature>
<dbReference type="PATRIC" id="fig|743966.3.peg.82"/>
<keyword evidence="4" id="KW-1185">Reference proteome</keyword>
<dbReference type="Gene3D" id="2.60.15.10">
    <property type="entry name" value="F0F1 ATP synthase delta/epsilon subunit, N-terminal"/>
    <property type="match status" value="1"/>
</dbReference>
<dbReference type="KEGG" id="mbc:MYB_00425"/>
<dbReference type="AlphaFoldDB" id="W5USL5"/>
<dbReference type="Proteomes" id="UP000019229">
    <property type="component" value="Chromosome"/>
</dbReference>
<gene>
    <name evidence="3" type="primary">atpC</name>
    <name evidence="3" type="ORF">MYB_00425</name>
</gene>
<dbReference type="HOGENOM" id="CLU_084338_5_0_14"/>
<dbReference type="Pfam" id="PF02823">
    <property type="entry name" value="ATP-synt_DE_N"/>
    <property type="match status" value="1"/>
</dbReference>
<proteinExistence type="predicted"/>
<dbReference type="RefSeq" id="WP_022934898.1">
    <property type="nucleotide sequence ID" value="NZ_CP007154.1"/>
</dbReference>
<accession>W5USL5</accession>
<dbReference type="InterPro" id="IPR036771">
    <property type="entry name" value="ATPsynth_dsu/esu_N"/>
</dbReference>
<evidence type="ECO:0000256" key="1">
    <source>
        <dbReference type="ARBA" id="ARBA00023196"/>
    </source>
</evidence>
<protein>
    <submittedName>
        <fullName evidence="3">ATP synthase epsilon chain</fullName>
    </submittedName>
</protein>
<dbReference type="GO" id="GO:0015986">
    <property type="term" value="P:proton motive force-driven ATP synthesis"/>
    <property type="evidence" value="ECO:0007669"/>
    <property type="project" value="InterPro"/>
</dbReference>
<organism evidence="3 4">
    <name type="scientific">Mesomycoplasma bovoculi M165/69</name>
    <dbReference type="NCBI Taxonomy" id="743966"/>
    <lineage>
        <taxon>Bacteria</taxon>
        <taxon>Bacillati</taxon>
        <taxon>Mycoplasmatota</taxon>
        <taxon>Mycoplasmoidales</taxon>
        <taxon>Metamycoplasmataceae</taxon>
        <taxon>Mesomycoplasma</taxon>
    </lineage>
</organism>
<dbReference type="eggNOG" id="ENOG5031YWD">
    <property type="taxonomic scope" value="Bacteria"/>
</dbReference>
<evidence type="ECO:0000313" key="3">
    <source>
        <dbReference type="EMBL" id="AHH45096.1"/>
    </source>
</evidence>
<keyword evidence="1" id="KW-0139">CF(1)</keyword>
<sequence length="96" mass="10690">MKPIKIKIFDHNGIFYNQENSIVTLKTPNGYRGIQQGALPVISTLVPSLLYIGGQNDVDRKVFEISDGVLYADANEVQIFVSNIKVVTTSKAMFEQ</sequence>
<reference evidence="3 4" key="1">
    <citation type="journal article" date="2014" name="Genome Announc.">
        <title>Complete Genome Sequence of Mycoplasma bovoculi Strain M165/69T (ATCC 29104).</title>
        <authorList>
            <person name="Calcutt M.J."/>
            <person name="Foecking M.F."/>
        </authorList>
    </citation>
    <scope>NUCLEOTIDE SEQUENCE [LARGE SCALE GENOMIC DNA]</scope>
    <source>
        <strain evidence="3">M165/69</strain>
    </source>
</reference>
<keyword evidence="1" id="KW-0066">ATP synthesis</keyword>
<dbReference type="GO" id="GO:0045259">
    <property type="term" value="C:proton-transporting ATP synthase complex"/>
    <property type="evidence" value="ECO:0007669"/>
    <property type="project" value="UniProtKB-KW"/>
</dbReference>
<dbReference type="SUPFAM" id="SSF51344">
    <property type="entry name" value="Epsilon subunit of F1F0-ATP synthase N-terminal domain"/>
    <property type="match status" value="1"/>
</dbReference>
<evidence type="ECO:0000313" key="4">
    <source>
        <dbReference type="Proteomes" id="UP000019229"/>
    </source>
</evidence>
<dbReference type="STRING" id="743966.MYB_00425"/>
<name>W5USL5_9BACT</name>
<dbReference type="InterPro" id="IPR020546">
    <property type="entry name" value="ATP_synth_F1_dsu/esu_N"/>
</dbReference>
<dbReference type="OrthoDB" id="389606at2"/>